<dbReference type="GO" id="GO:0005886">
    <property type="term" value="C:plasma membrane"/>
    <property type="evidence" value="ECO:0007669"/>
    <property type="project" value="UniProtKB-SubCell"/>
</dbReference>
<keyword evidence="5 7" id="KW-1133">Transmembrane helix</keyword>
<reference evidence="9" key="1">
    <citation type="submission" date="2022-01" db="EMBL/GenBank/DDBJ databases">
        <title>Antribacter sp. nov., isolated from Guizhou of China.</title>
        <authorList>
            <person name="Chengliang C."/>
            <person name="Ya Z."/>
        </authorList>
    </citation>
    <scope>NUCLEOTIDE SEQUENCE</scope>
    <source>
        <strain evidence="9">KLBMP 9083</strain>
    </source>
</reference>
<evidence type="ECO:0000259" key="8">
    <source>
        <dbReference type="PROSITE" id="PS50928"/>
    </source>
</evidence>
<dbReference type="PANTHER" id="PTHR30193:SF37">
    <property type="entry name" value="INNER MEMBRANE ABC TRANSPORTER PERMEASE PROTEIN YCJO"/>
    <property type="match status" value="1"/>
</dbReference>
<organism evidence="9 10">
    <name type="scientific">Antribacter soli</name>
    <dbReference type="NCBI Taxonomy" id="2910976"/>
    <lineage>
        <taxon>Bacteria</taxon>
        <taxon>Bacillati</taxon>
        <taxon>Actinomycetota</taxon>
        <taxon>Actinomycetes</taxon>
        <taxon>Micrococcales</taxon>
        <taxon>Promicromonosporaceae</taxon>
        <taxon>Antribacter</taxon>
    </lineage>
</organism>
<keyword evidence="2 7" id="KW-0813">Transport</keyword>
<keyword evidence="10" id="KW-1185">Reference proteome</keyword>
<proteinExistence type="inferred from homology"/>
<comment type="caution">
    <text evidence="9">The sequence shown here is derived from an EMBL/GenBank/DDBJ whole genome shotgun (WGS) entry which is preliminary data.</text>
</comment>
<evidence type="ECO:0000256" key="2">
    <source>
        <dbReference type="ARBA" id="ARBA00022448"/>
    </source>
</evidence>
<dbReference type="InterPro" id="IPR035906">
    <property type="entry name" value="MetI-like_sf"/>
</dbReference>
<evidence type="ECO:0000256" key="7">
    <source>
        <dbReference type="RuleBase" id="RU363032"/>
    </source>
</evidence>
<dbReference type="Proteomes" id="UP001165405">
    <property type="component" value="Unassembled WGS sequence"/>
</dbReference>
<evidence type="ECO:0000256" key="5">
    <source>
        <dbReference type="ARBA" id="ARBA00022989"/>
    </source>
</evidence>
<dbReference type="EMBL" id="JAKGSG010000007">
    <property type="protein sequence ID" value="MCF4119799.1"/>
    <property type="molecule type" value="Genomic_DNA"/>
</dbReference>
<gene>
    <name evidence="9" type="ORF">L1785_02290</name>
</gene>
<feature type="transmembrane region" description="Helical" evidence="7">
    <location>
        <begin position="225"/>
        <end position="245"/>
    </location>
</feature>
<feature type="transmembrane region" description="Helical" evidence="7">
    <location>
        <begin position="286"/>
        <end position="310"/>
    </location>
</feature>
<evidence type="ECO:0000256" key="4">
    <source>
        <dbReference type="ARBA" id="ARBA00022692"/>
    </source>
</evidence>
<keyword evidence="6 7" id="KW-0472">Membrane</keyword>
<dbReference type="PROSITE" id="PS50928">
    <property type="entry name" value="ABC_TM1"/>
    <property type="match status" value="1"/>
</dbReference>
<dbReference type="PANTHER" id="PTHR30193">
    <property type="entry name" value="ABC TRANSPORTER PERMEASE PROTEIN"/>
    <property type="match status" value="1"/>
</dbReference>
<dbReference type="CDD" id="cd06261">
    <property type="entry name" value="TM_PBP2"/>
    <property type="match status" value="1"/>
</dbReference>
<evidence type="ECO:0000313" key="10">
    <source>
        <dbReference type="Proteomes" id="UP001165405"/>
    </source>
</evidence>
<sequence length="319" mass="34841">MTLTASTVSAGVSTSVRPRRRRAVRAWPAYVAIAPFFILFLCFGLYPTIYSLVLSFQKWNGLGAPEWVGLDNYVRLASDDTFWLSVRNTFVIFALSTIPMMLIALVVAAMLNNAVRYSTTLRIAYFVPNITSVVAMAILFGAIFGESFGLANATLNAIGLPDVRWLSTPFGIQLTVSILITYQWTGYNAIIFLAGMQSIGSEVYEAAKVDGAGPVRSFFSITLPLLRPTIAFVLIVSIITGLQSFTESQVLTGSSSPTNPNSGGAGQGGLTMVLYFYQQAFSHSKLGYGASIAWGIFLIVLVFVIISWRYNVKREDPTR</sequence>
<feature type="domain" description="ABC transmembrane type-1" evidence="8">
    <location>
        <begin position="86"/>
        <end position="307"/>
    </location>
</feature>
<dbReference type="InterPro" id="IPR000515">
    <property type="entry name" value="MetI-like"/>
</dbReference>
<dbReference type="SUPFAM" id="SSF161098">
    <property type="entry name" value="MetI-like"/>
    <property type="match status" value="1"/>
</dbReference>
<feature type="transmembrane region" description="Helical" evidence="7">
    <location>
        <begin position="90"/>
        <end position="111"/>
    </location>
</feature>
<feature type="transmembrane region" description="Helical" evidence="7">
    <location>
        <begin position="123"/>
        <end position="144"/>
    </location>
</feature>
<dbReference type="RefSeq" id="WP_236087509.1">
    <property type="nucleotide sequence ID" value="NZ_JAKGSG010000007.1"/>
</dbReference>
<dbReference type="AlphaFoldDB" id="A0AA41QCU3"/>
<dbReference type="Pfam" id="PF00528">
    <property type="entry name" value="BPD_transp_1"/>
    <property type="match status" value="1"/>
</dbReference>
<keyword evidence="4 7" id="KW-0812">Transmembrane</keyword>
<evidence type="ECO:0000256" key="1">
    <source>
        <dbReference type="ARBA" id="ARBA00004651"/>
    </source>
</evidence>
<evidence type="ECO:0000256" key="6">
    <source>
        <dbReference type="ARBA" id="ARBA00023136"/>
    </source>
</evidence>
<comment type="subcellular location">
    <subcellularLocation>
        <location evidence="1 7">Cell membrane</location>
        <topology evidence="1 7">Multi-pass membrane protein</topology>
    </subcellularLocation>
</comment>
<name>A0AA41QCU3_9MICO</name>
<dbReference type="Gene3D" id="1.10.3720.10">
    <property type="entry name" value="MetI-like"/>
    <property type="match status" value="1"/>
</dbReference>
<evidence type="ECO:0000313" key="9">
    <source>
        <dbReference type="EMBL" id="MCF4119799.1"/>
    </source>
</evidence>
<feature type="transmembrane region" description="Helical" evidence="7">
    <location>
        <begin position="170"/>
        <end position="194"/>
    </location>
</feature>
<dbReference type="GO" id="GO:0055085">
    <property type="term" value="P:transmembrane transport"/>
    <property type="evidence" value="ECO:0007669"/>
    <property type="project" value="InterPro"/>
</dbReference>
<keyword evidence="3" id="KW-1003">Cell membrane</keyword>
<accession>A0AA41QCU3</accession>
<comment type="similarity">
    <text evidence="7">Belongs to the binding-protein-dependent transport system permease family.</text>
</comment>
<protein>
    <submittedName>
        <fullName evidence="9">Sugar ABC transporter permease</fullName>
    </submittedName>
</protein>
<dbReference type="InterPro" id="IPR051393">
    <property type="entry name" value="ABC_transporter_permease"/>
</dbReference>
<evidence type="ECO:0000256" key="3">
    <source>
        <dbReference type="ARBA" id="ARBA00022475"/>
    </source>
</evidence>
<feature type="transmembrane region" description="Helical" evidence="7">
    <location>
        <begin position="27"/>
        <end position="49"/>
    </location>
</feature>